<dbReference type="SUPFAM" id="SSF53098">
    <property type="entry name" value="Ribonuclease H-like"/>
    <property type="match status" value="1"/>
</dbReference>
<dbReference type="GO" id="GO:0003677">
    <property type="term" value="F:DNA binding"/>
    <property type="evidence" value="ECO:0007669"/>
    <property type="project" value="UniProtKB-KW"/>
</dbReference>
<evidence type="ECO:0000256" key="5">
    <source>
        <dbReference type="ARBA" id="ARBA00023125"/>
    </source>
</evidence>
<dbReference type="Proteomes" id="UP000240381">
    <property type="component" value="Unassembled WGS sequence"/>
</dbReference>
<dbReference type="SMART" id="SM00486">
    <property type="entry name" value="POLBc"/>
    <property type="match status" value="1"/>
</dbReference>
<evidence type="ECO:0000256" key="8">
    <source>
        <dbReference type="SAM" id="MobiDB-lite"/>
    </source>
</evidence>
<comment type="caution">
    <text evidence="11">The sequence shown here is derived from an EMBL/GenBank/DDBJ whole genome shotgun (WGS) entry which is preliminary data.</text>
</comment>
<evidence type="ECO:0000256" key="1">
    <source>
        <dbReference type="ARBA" id="ARBA00005755"/>
    </source>
</evidence>
<dbReference type="SUPFAM" id="SSF56672">
    <property type="entry name" value="DNA/RNA polymerases"/>
    <property type="match status" value="1"/>
</dbReference>
<feature type="domain" description="DNA-directed DNA polymerase family B exonuclease" evidence="10">
    <location>
        <begin position="145"/>
        <end position="354"/>
    </location>
</feature>
<name>A0A2R6BF69_9ARCH</name>
<dbReference type="GO" id="GO:0000166">
    <property type="term" value="F:nucleotide binding"/>
    <property type="evidence" value="ECO:0007669"/>
    <property type="project" value="InterPro"/>
</dbReference>
<dbReference type="InterPro" id="IPR017964">
    <property type="entry name" value="DNA-dir_DNA_pol_B_CS"/>
</dbReference>
<dbReference type="PANTHER" id="PTHR10322:SF20">
    <property type="entry name" value="DNA POLYMERASE 1"/>
    <property type="match status" value="1"/>
</dbReference>
<keyword evidence="5 7" id="KW-0238">DNA-binding</keyword>
<dbReference type="InterPro" id="IPR012337">
    <property type="entry name" value="RNaseH-like_sf"/>
</dbReference>
<dbReference type="InterPro" id="IPR006172">
    <property type="entry name" value="DNA-dir_DNA_pol_B"/>
</dbReference>
<evidence type="ECO:0000256" key="7">
    <source>
        <dbReference type="RuleBase" id="RU000442"/>
    </source>
</evidence>
<organism evidence="11 12">
    <name type="scientific">Candidatus Marsarchaeota G2 archaeon ECH_B_SAG-F08</name>
    <dbReference type="NCBI Taxonomy" id="1978165"/>
    <lineage>
        <taxon>Archaea</taxon>
        <taxon>Candidatus Marsarchaeota</taxon>
        <taxon>Candidatus Marsarchaeota group 2</taxon>
    </lineage>
</organism>
<evidence type="ECO:0000256" key="2">
    <source>
        <dbReference type="ARBA" id="ARBA00022679"/>
    </source>
</evidence>
<protein>
    <recommendedName>
        <fullName evidence="7">DNA polymerase</fullName>
        <ecNumber evidence="7">2.7.7.7</ecNumber>
    </recommendedName>
</protein>
<dbReference type="InterPro" id="IPR006134">
    <property type="entry name" value="DNA-dir_DNA_pol_B_multi_dom"/>
</dbReference>
<dbReference type="Gene3D" id="3.30.342.10">
    <property type="entry name" value="DNA Polymerase, chain B, domain 1"/>
    <property type="match status" value="1"/>
</dbReference>
<dbReference type="PANTHER" id="PTHR10322">
    <property type="entry name" value="DNA POLYMERASE CATALYTIC SUBUNIT"/>
    <property type="match status" value="1"/>
</dbReference>
<comment type="similarity">
    <text evidence="1 7">Belongs to the DNA polymerase type-B family.</text>
</comment>
<feature type="region of interest" description="Disordered" evidence="8">
    <location>
        <begin position="1"/>
        <end position="24"/>
    </location>
</feature>
<dbReference type="PRINTS" id="PR00106">
    <property type="entry name" value="DNAPOLB"/>
</dbReference>
<dbReference type="PROSITE" id="PS00116">
    <property type="entry name" value="DNA_POLYMERASE_B"/>
    <property type="match status" value="1"/>
</dbReference>
<keyword evidence="7" id="KW-0235">DNA replication</keyword>
<accession>A0A2R6BF69</accession>
<dbReference type="GO" id="GO:0006261">
    <property type="term" value="P:DNA-templated DNA replication"/>
    <property type="evidence" value="ECO:0007669"/>
    <property type="project" value="TreeGrafter"/>
</dbReference>
<reference evidence="11 12" key="1">
    <citation type="submission" date="2017-04" db="EMBL/GenBank/DDBJ databases">
        <title>Novel microbial lineages endemic to geothermal iron-oxide mats fill important gaps in the evolutionary history of Archaea.</title>
        <authorList>
            <person name="Jay Z.J."/>
            <person name="Beam J.P."/>
            <person name="Dlakic M."/>
            <person name="Rusch D.B."/>
            <person name="Kozubal M.A."/>
            <person name="Inskeep W.P."/>
        </authorList>
    </citation>
    <scope>NUCLEOTIDE SEQUENCE [LARGE SCALE GENOMIC DNA]</scope>
    <source>
        <strain evidence="11">ECH_B_SAG-F08</strain>
    </source>
</reference>
<dbReference type="InterPro" id="IPR042087">
    <property type="entry name" value="DNA_pol_B_thumb"/>
</dbReference>
<keyword evidence="3 7" id="KW-0548">Nucleotidyltransferase</keyword>
<gene>
    <name evidence="11" type="ORF">B9Q11_04420</name>
</gene>
<feature type="domain" description="DNA-directed DNA polymerase family B multifunctional" evidence="9">
    <location>
        <begin position="439"/>
        <end position="812"/>
    </location>
</feature>
<dbReference type="NCBIfam" id="NF004417">
    <property type="entry name" value="PRK05761.1-3"/>
    <property type="match status" value="1"/>
</dbReference>
<evidence type="ECO:0000313" key="11">
    <source>
        <dbReference type="EMBL" id="PSN97291.1"/>
    </source>
</evidence>
<dbReference type="InterPro" id="IPR006133">
    <property type="entry name" value="DNA-dir_DNA_pol_B_exonuc"/>
</dbReference>
<dbReference type="EC" id="2.7.7.7" evidence="7"/>
<evidence type="ECO:0000256" key="3">
    <source>
        <dbReference type="ARBA" id="ARBA00022695"/>
    </source>
</evidence>
<dbReference type="GO" id="GO:0003887">
    <property type="term" value="F:DNA-directed DNA polymerase activity"/>
    <property type="evidence" value="ECO:0007669"/>
    <property type="project" value="UniProtKB-KW"/>
</dbReference>
<dbReference type="AlphaFoldDB" id="A0A2R6BF69"/>
<dbReference type="InterPro" id="IPR023211">
    <property type="entry name" value="DNA_pol_palm_dom_sf"/>
</dbReference>
<dbReference type="InterPro" id="IPR050240">
    <property type="entry name" value="DNA_pol_type-B"/>
</dbReference>
<evidence type="ECO:0000313" key="12">
    <source>
        <dbReference type="Proteomes" id="UP000240381"/>
    </source>
</evidence>
<dbReference type="InterPro" id="IPR043502">
    <property type="entry name" value="DNA/RNA_pol_sf"/>
</dbReference>
<evidence type="ECO:0000259" key="9">
    <source>
        <dbReference type="Pfam" id="PF00136"/>
    </source>
</evidence>
<dbReference type="InterPro" id="IPR036397">
    <property type="entry name" value="RNaseH_sf"/>
</dbReference>
<keyword evidence="2 7" id="KW-0808">Transferase</keyword>
<dbReference type="Pfam" id="PF00136">
    <property type="entry name" value="DNA_pol_B"/>
    <property type="match status" value="1"/>
</dbReference>
<dbReference type="Pfam" id="PF03104">
    <property type="entry name" value="DNA_pol_B_exo1"/>
    <property type="match status" value="1"/>
</dbReference>
<dbReference type="EMBL" id="NEXM01000063">
    <property type="protein sequence ID" value="PSN97291.1"/>
    <property type="molecule type" value="Genomic_DNA"/>
</dbReference>
<comment type="catalytic activity">
    <reaction evidence="6 7">
        <text>DNA(n) + a 2'-deoxyribonucleoside 5'-triphosphate = DNA(n+1) + diphosphate</text>
        <dbReference type="Rhea" id="RHEA:22508"/>
        <dbReference type="Rhea" id="RHEA-COMP:17339"/>
        <dbReference type="Rhea" id="RHEA-COMP:17340"/>
        <dbReference type="ChEBI" id="CHEBI:33019"/>
        <dbReference type="ChEBI" id="CHEBI:61560"/>
        <dbReference type="ChEBI" id="CHEBI:173112"/>
        <dbReference type="EC" id="2.7.7.7"/>
    </reaction>
</comment>
<proteinExistence type="inferred from homology"/>
<dbReference type="Gene3D" id="3.90.1600.10">
    <property type="entry name" value="Palm domain of DNA polymerase"/>
    <property type="match status" value="1"/>
</dbReference>
<keyword evidence="4 7" id="KW-0239">DNA-directed DNA polymerase</keyword>
<sequence length="865" mass="98716">MSEEMEIEEELIETEEKEEKEEEEVSIPVRLETPSELDDSVLLTVIYDGNAEKAVALLYEKKSEKLFAWYDNTNHRPYLLTDIPIDKLKQLPEIAGNPSILRLEYVNKYHALDDKFVKMTKVIAKDPLTIGGRAHSLREKLPAAWEARIRYANSFMYDRALIPGAVYKISNGNLIPVAPKSSENIKQVMEVFSESGTSTDTILAWFNVLSEPAPNFKRVALDIEVETIEGRLPNVEEANERVIAISFCGSDGLKKAFVLMRNDSEPGDVKDMPNDLQVDFFTDEVEMLRQCFKILAMYPIVLTFNGDNFDFKYLYHRALKLGIPKSQIPIVLGHREARLSTGIHLDLYHFFKNKAVQIYAFDGKYKEFNLDVISSVLLGKSKVDLGGKFITNLTPYELANYCFRDAQITYELTSFNDSLVMKLIVLMMRTSRTGMDDLVRTGVSTWIKNLMYAIHRERNYLIPNPEDITQRKSIASTTAVIKGKKYKGAIVINPKTGVYFNVVVLDFASLYPSILKEYNLSYETVRCPHEECRDNLVPETNHWVCKKRKGVASELVGLFRDLRVLWFKPKSKDASLSNEYRSWYDVAQRALKVFVNASYGVFGADTFPFYCLPVAESTAAMARYVITSTISKAQELGMNVLYGDTDSLFVLNPTKNQIDELVGWARQELKVDLDVDKVFRYVAFSERKKNYFGVKPDGSVEIKGLLGKKRNTPPLIQRTFQQALAELSNVKSPQEFQDAKAKIREILRSTYLTIKTRKFDTKDLAISVMLNKNPEKYTKNTPQHIKAARILEAKLHKKVFAGDVIQYVKTRDGVLPVELAKPEDIDTNKYIELLRSTFEQVLDALGLEFDEVMGERTLESFFMGS</sequence>
<dbReference type="Gene3D" id="1.10.132.60">
    <property type="entry name" value="DNA polymerase family B, C-terminal domain"/>
    <property type="match status" value="1"/>
</dbReference>
<dbReference type="Gene3D" id="3.30.420.10">
    <property type="entry name" value="Ribonuclease H-like superfamily/Ribonuclease H"/>
    <property type="match status" value="1"/>
</dbReference>
<evidence type="ECO:0000259" key="10">
    <source>
        <dbReference type="Pfam" id="PF03104"/>
    </source>
</evidence>
<dbReference type="Gene3D" id="1.10.287.690">
    <property type="entry name" value="Helix hairpin bin"/>
    <property type="match status" value="1"/>
</dbReference>
<evidence type="ECO:0000256" key="4">
    <source>
        <dbReference type="ARBA" id="ARBA00022932"/>
    </source>
</evidence>
<evidence type="ECO:0000256" key="6">
    <source>
        <dbReference type="ARBA" id="ARBA00049244"/>
    </source>
</evidence>